<keyword evidence="1" id="KW-1133">Transmembrane helix</keyword>
<organism evidence="2">
    <name type="scientific">Candidatus Actinomarina minuta</name>
    <dbReference type="NCBI Taxonomy" id="1389454"/>
    <lineage>
        <taxon>Bacteria</taxon>
        <taxon>Bacillati</taxon>
        <taxon>Actinomycetota</taxon>
        <taxon>Actinomycetes</taxon>
        <taxon>Candidatus Actinomarinidae</taxon>
        <taxon>Candidatus Actinomarinales</taxon>
        <taxon>Candidatus Actinomarineae</taxon>
        <taxon>Candidatus Actinomarinaceae</taxon>
        <taxon>Candidatus Actinomarina</taxon>
    </lineage>
</organism>
<accession>S5DMC1</accession>
<reference evidence="2" key="1">
    <citation type="journal article" date="2013" name="Sci. Rep.">
        <title>Metagenomics uncovers a new group of low GC and ultra-small marine Actinobacteria.</title>
        <authorList>
            <person name="Ghai R."/>
            <person name="Mizuno C.M."/>
            <person name="Picazo A."/>
            <person name="Camacho A."/>
            <person name="Rodriguez-Valera F."/>
        </authorList>
    </citation>
    <scope>NUCLEOTIDE SEQUENCE</scope>
</reference>
<protein>
    <submittedName>
        <fullName evidence="2">MedDCM-OCT-S46-C102-cds14</fullName>
    </submittedName>
</protein>
<feature type="transmembrane region" description="Helical" evidence="1">
    <location>
        <begin position="62"/>
        <end position="85"/>
    </location>
</feature>
<dbReference type="EMBL" id="KC811150">
    <property type="protein sequence ID" value="AGQ20071.1"/>
    <property type="molecule type" value="Genomic_DNA"/>
</dbReference>
<dbReference type="AlphaFoldDB" id="S5DMC1"/>
<evidence type="ECO:0000256" key="1">
    <source>
        <dbReference type="SAM" id="Phobius"/>
    </source>
</evidence>
<feature type="transmembrane region" description="Helical" evidence="1">
    <location>
        <begin position="97"/>
        <end position="118"/>
    </location>
</feature>
<feature type="transmembrane region" description="Helical" evidence="1">
    <location>
        <begin position="35"/>
        <end position="56"/>
    </location>
</feature>
<keyword evidence="1" id="KW-0472">Membrane</keyword>
<proteinExistence type="predicted"/>
<feature type="transmembrane region" description="Helical" evidence="1">
    <location>
        <begin position="124"/>
        <end position="144"/>
    </location>
</feature>
<feature type="transmembrane region" description="Helical" evidence="1">
    <location>
        <begin position="156"/>
        <end position="174"/>
    </location>
</feature>
<keyword evidence="1" id="KW-0812">Transmembrane</keyword>
<name>S5DMC1_9ACTN</name>
<evidence type="ECO:0000313" key="2">
    <source>
        <dbReference type="EMBL" id="AGQ20071.1"/>
    </source>
</evidence>
<sequence>MNSLKDIWSQFQKFIRLDKSLYVKISYDRYESGNALIIVILSLLSIYIPLVISSSTSNFADIVFYGIVDGIFAWLFANLGIWFLLTRAFNQQIELPTLLIFTGYTHGLIGFIGLLVIANSYISIMSNILQVSVIVIFGWMYFVLSKSLKAAFLFENRIASIASVTFLFILIWFSDPIRIFV</sequence>